<evidence type="ECO:0000259" key="3">
    <source>
        <dbReference type="PROSITE" id="PS51038"/>
    </source>
</evidence>
<dbReference type="WBParaSite" id="SSLN_0000597701-mRNA-1">
    <property type="protein sequence ID" value="SSLN_0000597701-mRNA-1"/>
    <property type="gene ID" value="SSLN_0000597701"/>
</dbReference>
<dbReference type="STRING" id="70667.A0A183SNJ2"/>
<evidence type="ECO:0000256" key="1">
    <source>
        <dbReference type="ARBA" id="ARBA00023242"/>
    </source>
</evidence>
<feature type="compositionally biased region" description="Acidic residues" evidence="2">
    <location>
        <begin position="821"/>
        <end position="839"/>
    </location>
</feature>
<evidence type="ECO:0000313" key="6">
    <source>
        <dbReference type="Proteomes" id="UP000275846"/>
    </source>
</evidence>
<dbReference type="SMART" id="SM00439">
    <property type="entry name" value="BAH"/>
    <property type="match status" value="1"/>
</dbReference>
<proteinExistence type="predicted"/>
<feature type="region of interest" description="Disordered" evidence="2">
    <location>
        <begin position="581"/>
        <end position="631"/>
    </location>
</feature>
<dbReference type="GO" id="GO:0042826">
    <property type="term" value="F:histone deacetylase binding"/>
    <property type="evidence" value="ECO:0007669"/>
    <property type="project" value="TreeGrafter"/>
</dbReference>
<feature type="domain" description="BAH" evidence="3">
    <location>
        <begin position="111"/>
        <end position="270"/>
    </location>
</feature>
<name>A0A183SNJ2_SCHSO</name>
<keyword evidence="6" id="KW-1185">Reference proteome</keyword>
<dbReference type="AlphaFoldDB" id="A0A183SNJ2"/>
<feature type="compositionally biased region" description="Polar residues" evidence="2">
    <location>
        <begin position="503"/>
        <end position="512"/>
    </location>
</feature>
<dbReference type="GO" id="GO:0005654">
    <property type="term" value="C:nucleoplasm"/>
    <property type="evidence" value="ECO:0007669"/>
    <property type="project" value="TreeGrafter"/>
</dbReference>
<dbReference type="InterPro" id="IPR000949">
    <property type="entry name" value="ELM2_dom"/>
</dbReference>
<dbReference type="InterPro" id="IPR040138">
    <property type="entry name" value="MIER/MTA"/>
</dbReference>
<dbReference type="Gene3D" id="4.10.1240.50">
    <property type="match status" value="1"/>
</dbReference>
<dbReference type="EMBL" id="UYSU01033405">
    <property type="protein sequence ID" value="VDL92175.1"/>
    <property type="molecule type" value="Genomic_DNA"/>
</dbReference>
<dbReference type="GO" id="GO:0000122">
    <property type="term" value="P:negative regulation of transcription by RNA polymerase II"/>
    <property type="evidence" value="ECO:0007669"/>
    <property type="project" value="TreeGrafter"/>
</dbReference>
<dbReference type="OrthoDB" id="6147534at2759"/>
<dbReference type="PANTHER" id="PTHR10865:SF28">
    <property type="entry name" value="ELM2 DOMAIN-CONTAINING PROTEIN"/>
    <property type="match status" value="1"/>
</dbReference>
<feature type="region of interest" description="Disordered" evidence="2">
    <location>
        <begin position="488"/>
        <end position="546"/>
    </location>
</feature>
<dbReference type="PROSITE" id="PS51156">
    <property type="entry name" value="ELM2"/>
    <property type="match status" value="1"/>
</dbReference>
<dbReference type="PROSITE" id="PS51038">
    <property type="entry name" value="BAH"/>
    <property type="match status" value="1"/>
</dbReference>
<dbReference type="InterPro" id="IPR043151">
    <property type="entry name" value="BAH_sf"/>
</dbReference>
<sequence>MSSHEEDAGTKVALAVTTTIVTSATDSSALTKEDDSKLGTMGSTQQHLAPKETRNGETAPASAVTRGKADSEEVIPKETPLRRSNRGKGRTLQIEKSGPDDRIQSCISGCIEYKPGDYVYYEEPDFDYYTIGLIEEIKLSRREKCSVVVKCFWRTRDIPEMAKQALLDREVVQQEAAAAAAMTENAGDHGAAIAEEWQQRQRRRQAILSRELFVSELQYTVYSNQLRGKCQIIQLPDLHTALRTFEPAEEDSFFFVFAYNPETRRLLSTRAEIKVRWFVDWCEARSIDTGFVAARICRQLVRDHFLPLANDQAEVVVFTALRACIAVIQMVSRSSHTSHTLDSGMCALQGRCQPPAPSLASGLLDYVMTPGPGGRGGEIAVDAAQIYYRFKLNHAQVTVPAPPFRGAFGGSRRIPRSNCRRRVGPAYQVASLPRCRRPLDPALWRHSRRRTDCRALKHRLREKNENVCRLLASTKSNGGVGSGDVVAPAEQHPHSVNGKRVSPPTTVDSTSVVGDPKRPRVKADHHHQHHRCRRHRLSETDDDSLLPAPPPRCWETLVWLPQGLRNGLKLVHGGFPGRILEDRQDSSGEDEELEGTIGVGDDSKRQGEHGVPPALNGGGILKERPAENDEDDDDFTLKTYLEAVRSLVAFCAFGGSDDDLISAENGLVLANLATTTQHAYDTLHRCGYNLANALETIKHNPIVSDDTPQHWTVEQVRRFYHAMAVRGKDFHVIHRDFFSAAAARQPRLAGGCGRRKPPPRLASPSRGKKRRGQANTVNLALLDPLVDRKPSERTDGVDPTVRPLKYSASVPNSLFSLSEDVATEEEDGEEELDDEEVEAEEQREVSEPKRPCFASDDDTKSAVAMDSANSTAVNIKSIFTKPEATDTKSGEPILVSAKPEAEEACATVTNGGQEEAKIKGETAGLDSTTTDEKTVSPAIFRPSREKTVKQLISFYYYWKRKSNSILPSASAFSSHYHSHPQQQHHQTTASFRGSCVETNFNTGISSRKKRPTGRGGVPLTVQAWSDILQGRLSAQEELSRRLLQQFHSHRHQHPLCDSPHSTISSAGICSSPCYSTVACGRATPVLYACCLRLPPLLPSASIAA</sequence>
<dbReference type="GO" id="GO:0003714">
    <property type="term" value="F:transcription corepressor activity"/>
    <property type="evidence" value="ECO:0007669"/>
    <property type="project" value="TreeGrafter"/>
</dbReference>
<accession>A0A183SNJ2</accession>
<evidence type="ECO:0000313" key="7">
    <source>
        <dbReference type="WBParaSite" id="SSLN_0000597701-mRNA-1"/>
    </source>
</evidence>
<evidence type="ECO:0000259" key="4">
    <source>
        <dbReference type="PROSITE" id="PS51156"/>
    </source>
</evidence>
<dbReference type="InterPro" id="IPR001025">
    <property type="entry name" value="BAH_dom"/>
</dbReference>
<gene>
    <name evidence="5" type="ORF">SSLN_LOCUS5790</name>
</gene>
<reference evidence="5 6" key="2">
    <citation type="submission" date="2018-11" db="EMBL/GenBank/DDBJ databases">
        <authorList>
            <consortium name="Pathogen Informatics"/>
        </authorList>
    </citation>
    <scope>NUCLEOTIDE SEQUENCE [LARGE SCALE GENOMIC DNA]</scope>
    <source>
        <strain evidence="5 6">NST_G2</strain>
    </source>
</reference>
<reference evidence="7" key="1">
    <citation type="submission" date="2016-06" db="UniProtKB">
        <authorList>
            <consortium name="WormBaseParasite"/>
        </authorList>
    </citation>
    <scope>IDENTIFICATION</scope>
</reference>
<dbReference type="PANTHER" id="PTHR10865">
    <property type="entry name" value="METASTASIS-ASSOCIATED PROTEIN AND MESODERM INDUCTION EARLY RESPONSE PROTEIN"/>
    <property type="match status" value="1"/>
</dbReference>
<feature type="region of interest" description="Disordered" evidence="2">
    <location>
        <begin position="22"/>
        <end position="99"/>
    </location>
</feature>
<dbReference type="Gene3D" id="2.30.30.490">
    <property type="match status" value="1"/>
</dbReference>
<keyword evidence="1" id="KW-0539">Nucleus</keyword>
<evidence type="ECO:0000313" key="5">
    <source>
        <dbReference type="EMBL" id="VDL92175.1"/>
    </source>
</evidence>
<evidence type="ECO:0000256" key="2">
    <source>
        <dbReference type="SAM" id="MobiDB-lite"/>
    </source>
</evidence>
<feature type="compositionally biased region" description="Basic and acidic residues" evidence="2">
    <location>
        <begin position="840"/>
        <end position="850"/>
    </location>
</feature>
<protein>
    <submittedName>
        <fullName evidence="7">BAH domain-containing protein</fullName>
    </submittedName>
</protein>
<dbReference type="Proteomes" id="UP000275846">
    <property type="component" value="Unassembled WGS sequence"/>
</dbReference>
<feature type="region of interest" description="Disordered" evidence="2">
    <location>
        <begin position="748"/>
        <end position="775"/>
    </location>
</feature>
<feature type="compositionally biased region" description="Basic and acidic residues" evidence="2">
    <location>
        <begin position="67"/>
        <end position="81"/>
    </location>
</feature>
<feature type="region of interest" description="Disordered" evidence="2">
    <location>
        <begin position="815"/>
        <end position="858"/>
    </location>
</feature>
<feature type="region of interest" description="Disordered" evidence="2">
    <location>
        <begin position="904"/>
        <end position="930"/>
    </location>
</feature>
<feature type="compositionally biased region" description="Basic residues" evidence="2">
    <location>
        <begin position="523"/>
        <end position="536"/>
    </location>
</feature>
<organism evidence="7">
    <name type="scientific">Schistocephalus solidus</name>
    <name type="common">Tapeworm</name>
    <dbReference type="NCBI Taxonomy" id="70667"/>
    <lineage>
        <taxon>Eukaryota</taxon>
        <taxon>Metazoa</taxon>
        <taxon>Spiralia</taxon>
        <taxon>Lophotrochozoa</taxon>
        <taxon>Platyhelminthes</taxon>
        <taxon>Cestoda</taxon>
        <taxon>Eucestoda</taxon>
        <taxon>Diphyllobothriidea</taxon>
        <taxon>Diphyllobothriidae</taxon>
        <taxon>Schistocephalus</taxon>
    </lineage>
</organism>
<dbReference type="GO" id="GO:0003682">
    <property type="term" value="F:chromatin binding"/>
    <property type="evidence" value="ECO:0007669"/>
    <property type="project" value="InterPro"/>
</dbReference>
<feature type="domain" description="ELM2" evidence="4">
    <location>
        <begin position="517"/>
        <end position="701"/>
    </location>
</feature>